<dbReference type="RefSeq" id="WP_181366332.1">
    <property type="nucleotide sequence ID" value="NZ_OMOQ01000001.1"/>
</dbReference>
<dbReference type="Proteomes" id="UP000244924">
    <property type="component" value="Unassembled WGS sequence"/>
</dbReference>
<organism evidence="12 13">
    <name type="scientific">Albidovulum aquaemixtae</name>
    <dbReference type="NCBI Taxonomy" id="1542388"/>
    <lineage>
        <taxon>Bacteria</taxon>
        <taxon>Pseudomonadati</taxon>
        <taxon>Pseudomonadota</taxon>
        <taxon>Alphaproteobacteria</taxon>
        <taxon>Rhodobacterales</taxon>
        <taxon>Paracoccaceae</taxon>
        <taxon>Albidovulum</taxon>
    </lineage>
</organism>
<evidence type="ECO:0000256" key="6">
    <source>
        <dbReference type="ARBA" id="ARBA00031445"/>
    </source>
</evidence>
<sequence>MLLYRIFAAIAFALYGLRLRLGAASPAAASERRGRGPTPAAAPRLWLHGASNGELTSARGVVETLLARAPDLSIIVTANSATGGTLVRSWGRGRIDTAFAPFDTRGAVAAFLDRWQPKALVIVENELWPERFVSCAERGIPVFVIGARMSRRSARHWGRLPGLRARIFSAIRFLSAQDAASEARFRDLGLPGDRLGPIVNLKSAVTTRGAAEPLPFPRDTTLLAASTHEGEEEQVLAAFRQARDARPDLRLLLAPRHPRRRDEIEAAIRKTGLSFATRSRGDAVTAGTDIYLADTMGEMDLWYGAAGMTFVGGSLVDRGGHTPFEPAAHASAILHGPHVANSATAYRALAQAGAAIEVTTPDALAEAIVALADVDRQADMTVRAHTALAELSGGDGLDVFYAALADATGLPLQNA</sequence>
<keyword evidence="10" id="KW-0448">Lipopolysaccharide biosynthesis</keyword>
<dbReference type="InterPro" id="IPR039901">
    <property type="entry name" value="Kdotransferase"/>
</dbReference>
<dbReference type="UniPathway" id="UPA00958"/>
<dbReference type="InterPro" id="IPR007507">
    <property type="entry name" value="Glycos_transf_N"/>
</dbReference>
<evidence type="ECO:0000313" key="12">
    <source>
        <dbReference type="EMBL" id="SPH16995.1"/>
    </source>
</evidence>
<proteinExistence type="inferred from homology"/>
<evidence type="ECO:0000256" key="8">
    <source>
        <dbReference type="PIRSR" id="PIRSR639901-1"/>
    </source>
</evidence>
<dbReference type="SUPFAM" id="SSF53756">
    <property type="entry name" value="UDP-Glycosyltransferase/glycogen phosphorylase"/>
    <property type="match status" value="1"/>
</dbReference>
<accession>A0A2R8B343</accession>
<comment type="function">
    <text evidence="1 10">Involved in lipopolysaccharide (LPS) biosynthesis. Catalyzes the transfer of 3-deoxy-D-manno-octulosonate (Kdo) residue(s) from CMP-Kdo to lipid IV(A), the tetraacyldisaccharide-1,4'-bisphosphate precursor of lipid A.</text>
</comment>
<keyword evidence="13" id="KW-1185">Reference proteome</keyword>
<evidence type="ECO:0000313" key="13">
    <source>
        <dbReference type="Proteomes" id="UP000244924"/>
    </source>
</evidence>
<comment type="subcellular location">
    <subcellularLocation>
        <location evidence="10">Cell membrane</location>
    </subcellularLocation>
</comment>
<comment type="catalytic activity">
    <reaction evidence="7 10">
        <text>lipid IVA (E. coli) + CMP-3-deoxy-beta-D-manno-octulosonate = alpha-Kdo-(2-&gt;6)-lipid IVA (E. coli) + CMP + H(+)</text>
        <dbReference type="Rhea" id="RHEA:28066"/>
        <dbReference type="ChEBI" id="CHEBI:15378"/>
        <dbReference type="ChEBI" id="CHEBI:58603"/>
        <dbReference type="ChEBI" id="CHEBI:60364"/>
        <dbReference type="ChEBI" id="CHEBI:60377"/>
        <dbReference type="ChEBI" id="CHEBI:85987"/>
        <dbReference type="EC" id="2.4.99.12"/>
    </reaction>
</comment>
<evidence type="ECO:0000256" key="3">
    <source>
        <dbReference type="ARBA" id="ARBA00012621"/>
    </source>
</evidence>
<protein>
    <recommendedName>
        <fullName evidence="4 10">3-deoxy-D-manno-octulosonic acid transferase</fullName>
        <shortName evidence="10">Kdo transferase</shortName>
        <ecNumber evidence="3 10">2.4.99.12</ecNumber>
    </recommendedName>
    <alternativeName>
        <fullName evidence="6 10">Lipid IV(A) 3-deoxy-D-manno-octulosonic acid transferase</fullName>
    </alternativeName>
</protein>
<keyword evidence="10" id="KW-0472">Membrane</keyword>
<keyword evidence="10" id="KW-1003">Cell membrane</keyword>
<evidence type="ECO:0000256" key="5">
    <source>
        <dbReference type="ARBA" id="ARBA00022679"/>
    </source>
</evidence>
<evidence type="ECO:0000256" key="9">
    <source>
        <dbReference type="PIRSR" id="PIRSR639901-2"/>
    </source>
</evidence>
<dbReference type="GO" id="GO:0009245">
    <property type="term" value="P:lipid A biosynthetic process"/>
    <property type="evidence" value="ECO:0007669"/>
    <property type="project" value="TreeGrafter"/>
</dbReference>
<comment type="pathway">
    <text evidence="2 10">Bacterial outer membrane biogenesis; LPS core biosynthesis.</text>
</comment>
<feature type="site" description="Transition state stabilizer" evidence="9">
    <location>
        <position position="124"/>
    </location>
</feature>
<dbReference type="InterPro" id="IPR038107">
    <property type="entry name" value="Glycos_transf_N_sf"/>
</dbReference>
<evidence type="ECO:0000256" key="7">
    <source>
        <dbReference type="ARBA" id="ARBA00049183"/>
    </source>
</evidence>
<keyword evidence="12" id="KW-0328">Glycosyltransferase</keyword>
<dbReference type="Gene3D" id="3.40.50.2000">
    <property type="entry name" value="Glycogen Phosphorylase B"/>
    <property type="match status" value="1"/>
</dbReference>
<keyword evidence="5 10" id="KW-0808">Transferase</keyword>
<feature type="domain" description="3-deoxy-D-manno-octulosonic-acid transferase N-terminal" evidence="11">
    <location>
        <begin position="30"/>
        <end position="203"/>
    </location>
</feature>
<dbReference type="GO" id="GO:0043842">
    <property type="term" value="F:Kdo transferase activity"/>
    <property type="evidence" value="ECO:0007669"/>
    <property type="project" value="UniProtKB-EC"/>
</dbReference>
<dbReference type="PANTHER" id="PTHR42755">
    <property type="entry name" value="3-DEOXY-MANNO-OCTULOSONATE CYTIDYLYLTRANSFERASE"/>
    <property type="match status" value="1"/>
</dbReference>
<evidence type="ECO:0000256" key="4">
    <source>
        <dbReference type="ARBA" id="ARBA00019077"/>
    </source>
</evidence>
<dbReference type="AlphaFoldDB" id="A0A2R8B343"/>
<dbReference type="EC" id="2.4.99.12" evidence="3 10"/>
<comment type="similarity">
    <text evidence="10">Belongs to the glycosyltransferase group 1 family.</text>
</comment>
<dbReference type="EMBL" id="OMOQ01000001">
    <property type="protein sequence ID" value="SPH16995.1"/>
    <property type="molecule type" value="Genomic_DNA"/>
</dbReference>
<feature type="site" description="Transition state stabilizer" evidence="9">
    <location>
        <position position="202"/>
    </location>
</feature>
<dbReference type="Pfam" id="PF04413">
    <property type="entry name" value="Glycos_transf_N"/>
    <property type="match status" value="1"/>
</dbReference>
<dbReference type="GO" id="GO:0005886">
    <property type="term" value="C:plasma membrane"/>
    <property type="evidence" value="ECO:0007669"/>
    <property type="project" value="UniProtKB-SubCell"/>
</dbReference>
<reference evidence="12 13" key="1">
    <citation type="submission" date="2018-03" db="EMBL/GenBank/DDBJ databases">
        <authorList>
            <person name="Keele B.F."/>
        </authorList>
    </citation>
    <scope>NUCLEOTIDE SEQUENCE [LARGE SCALE GENOMIC DNA]</scope>
    <source>
        <strain evidence="12 13">CECT 8626</strain>
    </source>
</reference>
<dbReference type="Gene3D" id="3.40.50.11720">
    <property type="entry name" value="3-Deoxy-D-manno-octulosonic-acid transferase, N-terminal domain"/>
    <property type="match status" value="1"/>
</dbReference>
<dbReference type="PANTHER" id="PTHR42755:SF1">
    <property type="entry name" value="3-DEOXY-D-MANNO-OCTULOSONIC ACID TRANSFERASE, MITOCHONDRIAL-RELATED"/>
    <property type="match status" value="1"/>
</dbReference>
<evidence type="ECO:0000256" key="1">
    <source>
        <dbReference type="ARBA" id="ARBA00003394"/>
    </source>
</evidence>
<name>A0A2R8B343_9RHOB</name>
<gene>
    <name evidence="12" type="primary">waaA_1</name>
    <name evidence="12" type="ORF">DEA8626_00509</name>
</gene>
<dbReference type="GO" id="GO:0009244">
    <property type="term" value="P:lipopolysaccharide core region biosynthetic process"/>
    <property type="evidence" value="ECO:0007669"/>
    <property type="project" value="UniProtKB-UniRule"/>
</dbReference>
<evidence type="ECO:0000256" key="10">
    <source>
        <dbReference type="RuleBase" id="RU365103"/>
    </source>
</evidence>
<feature type="active site" description="Proton acceptor" evidence="8">
    <location>
        <position position="54"/>
    </location>
</feature>
<evidence type="ECO:0000256" key="2">
    <source>
        <dbReference type="ARBA" id="ARBA00004713"/>
    </source>
</evidence>
<evidence type="ECO:0000259" key="11">
    <source>
        <dbReference type="Pfam" id="PF04413"/>
    </source>
</evidence>